<feature type="region of interest" description="Disordered" evidence="1">
    <location>
        <begin position="1"/>
        <end position="31"/>
    </location>
</feature>
<dbReference type="PATRIC" id="fig|1230456.3.peg.3371"/>
<keyword evidence="3" id="KW-0378">Hydrolase</keyword>
<dbReference type="SUPFAM" id="SSF63446">
    <property type="entry name" value="Type I dockerin domain"/>
    <property type="match status" value="1"/>
</dbReference>
<proteinExistence type="predicted"/>
<reference evidence="3 4" key="1">
    <citation type="journal article" date="2014" name="PLoS Genet.">
        <title>Phylogenetically driven sequencing of extremely halophilic archaea reveals strategies for static and dynamic osmo-response.</title>
        <authorList>
            <person name="Becker E.A."/>
            <person name="Seitzer P.M."/>
            <person name="Tritt A."/>
            <person name="Larsen D."/>
            <person name="Krusor M."/>
            <person name="Yao A.I."/>
            <person name="Wu D."/>
            <person name="Madern D."/>
            <person name="Eisen J.A."/>
            <person name="Darling A.E."/>
            <person name="Facciotti M.T."/>
        </authorList>
    </citation>
    <scope>NUCLEOTIDE SEQUENCE [LARGE SCALE GENOMIC DNA]</scope>
    <source>
        <strain evidence="3 4">JCM 14978</strain>
    </source>
</reference>
<name>M0NK36_9EURY</name>
<protein>
    <submittedName>
        <fullName evidence="3">UDP-sugar hydrolase / 5'-nucleotidase</fullName>
    </submittedName>
</protein>
<keyword evidence="4" id="KW-1185">Reference proteome</keyword>
<evidence type="ECO:0000313" key="4">
    <source>
        <dbReference type="Proteomes" id="UP000011546"/>
    </source>
</evidence>
<dbReference type="EMBL" id="AOJH01000103">
    <property type="protein sequence ID" value="EMA57015.1"/>
    <property type="molecule type" value="Genomic_DNA"/>
</dbReference>
<dbReference type="Proteomes" id="UP000011546">
    <property type="component" value="Unassembled WGS sequence"/>
</dbReference>
<dbReference type="InterPro" id="IPR018247">
    <property type="entry name" value="EF_Hand_1_Ca_BS"/>
</dbReference>
<feature type="compositionally biased region" description="Acidic residues" evidence="1">
    <location>
        <begin position="18"/>
        <end position="30"/>
    </location>
</feature>
<dbReference type="Pfam" id="PF00404">
    <property type="entry name" value="Dockerin_1"/>
    <property type="match status" value="1"/>
</dbReference>
<dbReference type="PROSITE" id="PS51766">
    <property type="entry name" value="DOCKERIN"/>
    <property type="match status" value="1"/>
</dbReference>
<gene>
    <name evidence="3" type="ORF">C468_16919</name>
</gene>
<sequence length="80" mass="8030">MTVQAGPGDVTGNGDAATDPDGDGIYEDVNGDGSVTVTDVQALFAAVSEGSIQSDETAFDYNGDGAVTVTDVQALFSQIV</sequence>
<evidence type="ECO:0000256" key="1">
    <source>
        <dbReference type="SAM" id="MobiDB-lite"/>
    </source>
</evidence>
<comment type="caution">
    <text evidence="3">The sequence shown here is derived from an EMBL/GenBank/DDBJ whole genome shotgun (WGS) entry which is preliminary data.</text>
</comment>
<dbReference type="AlphaFoldDB" id="M0NK36"/>
<feature type="domain" description="Dockerin" evidence="2">
    <location>
        <begin position="22"/>
        <end position="80"/>
    </location>
</feature>
<organism evidence="3 4">
    <name type="scientific">Halorubrum kocurii JCM 14978</name>
    <dbReference type="NCBI Taxonomy" id="1230456"/>
    <lineage>
        <taxon>Archaea</taxon>
        <taxon>Methanobacteriati</taxon>
        <taxon>Methanobacteriota</taxon>
        <taxon>Stenosarchaea group</taxon>
        <taxon>Halobacteria</taxon>
        <taxon>Halobacteriales</taxon>
        <taxon>Haloferacaceae</taxon>
        <taxon>Halorubrum</taxon>
    </lineage>
</organism>
<dbReference type="GO" id="GO:0004553">
    <property type="term" value="F:hydrolase activity, hydrolyzing O-glycosyl compounds"/>
    <property type="evidence" value="ECO:0007669"/>
    <property type="project" value="InterPro"/>
</dbReference>
<dbReference type="InterPro" id="IPR036439">
    <property type="entry name" value="Dockerin_dom_sf"/>
</dbReference>
<accession>M0NK36</accession>
<dbReference type="Gene3D" id="1.10.1330.10">
    <property type="entry name" value="Dockerin domain"/>
    <property type="match status" value="1"/>
</dbReference>
<evidence type="ECO:0000313" key="3">
    <source>
        <dbReference type="EMBL" id="EMA57015.1"/>
    </source>
</evidence>
<dbReference type="InterPro" id="IPR002105">
    <property type="entry name" value="Dockerin_1_rpt"/>
</dbReference>
<dbReference type="PROSITE" id="PS00018">
    <property type="entry name" value="EF_HAND_1"/>
    <property type="match status" value="2"/>
</dbReference>
<dbReference type="GO" id="GO:0000272">
    <property type="term" value="P:polysaccharide catabolic process"/>
    <property type="evidence" value="ECO:0007669"/>
    <property type="project" value="InterPro"/>
</dbReference>
<dbReference type="InterPro" id="IPR016134">
    <property type="entry name" value="Dockerin_dom"/>
</dbReference>
<evidence type="ECO:0000259" key="2">
    <source>
        <dbReference type="PROSITE" id="PS51766"/>
    </source>
</evidence>